<name>K6WW26_9MICO</name>
<sequence length="245" mass="24225">MRERSARRRQIAVAALVVALPLGYLSLDALDVVPGFVTSDLGREDRTQVPESEAPAGQAGAAGARQDNNAVPRVPPPLAAATPAPLPTQIPAEAASPALTTAGLTAALRPQLTNPALGPSVGMEVRDASGAVLFAHDAGRARTPASTTKVLTAVALAQAQDLTQRFETRAVLVAGAEATPATAATTATTATTGASAGVSAAPAQTTIALVAGGDNLLAPDRGDPGSVIGQAGLGDLARATAAALE</sequence>
<gene>
    <name evidence="2" type="ORF">KILIM_096_00010</name>
</gene>
<dbReference type="GO" id="GO:0004185">
    <property type="term" value="F:serine-type carboxypeptidase activity"/>
    <property type="evidence" value="ECO:0007669"/>
    <property type="project" value="InterPro"/>
</dbReference>
<protein>
    <recommendedName>
        <fullName evidence="4">D-alanyl-D-alanine carboxypeptidase</fullName>
    </recommendedName>
</protein>
<evidence type="ECO:0008006" key="4">
    <source>
        <dbReference type="Google" id="ProtNLM"/>
    </source>
</evidence>
<dbReference type="RefSeq" id="WP_006594568.1">
    <property type="nucleotide sequence ID" value="NZ_BAHD01000096.1"/>
</dbReference>
<dbReference type="SUPFAM" id="SSF56601">
    <property type="entry name" value="beta-lactamase/transpeptidase-like"/>
    <property type="match status" value="1"/>
</dbReference>
<dbReference type="Pfam" id="PF02113">
    <property type="entry name" value="Peptidase_S13"/>
    <property type="match status" value="1"/>
</dbReference>
<dbReference type="InterPro" id="IPR012338">
    <property type="entry name" value="Beta-lactam/transpept-like"/>
</dbReference>
<evidence type="ECO:0000256" key="1">
    <source>
        <dbReference type="SAM" id="MobiDB-lite"/>
    </source>
</evidence>
<dbReference type="EMBL" id="BAHD01000096">
    <property type="protein sequence ID" value="GAB98036.1"/>
    <property type="molecule type" value="Genomic_DNA"/>
</dbReference>
<dbReference type="eggNOG" id="COG2027">
    <property type="taxonomic scope" value="Bacteria"/>
</dbReference>
<feature type="region of interest" description="Disordered" evidence="1">
    <location>
        <begin position="43"/>
        <end position="89"/>
    </location>
</feature>
<dbReference type="Gene3D" id="3.40.710.10">
    <property type="entry name" value="DD-peptidase/beta-lactamase superfamily"/>
    <property type="match status" value="1"/>
</dbReference>
<dbReference type="STRING" id="1184609.KILIM_096_00010"/>
<dbReference type="InterPro" id="IPR000667">
    <property type="entry name" value="Peptidase_S13"/>
</dbReference>
<keyword evidence="3" id="KW-1185">Reference proteome</keyword>
<comment type="caution">
    <text evidence="2">The sequence shown here is derived from an EMBL/GenBank/DDBJ whole genome shotgun (WGS) entry which is preliminary data.</text>
</comment>
<dbReference type="Proteomes" id="UP000008366">
    <property type="component" value="Unassembled WGS sequence"/>
</dbReference>
<organism evidence="2 3">
    <name type="scientific">Kineosphaera limosa NBRC 100340</name>
    <dbReference type="NCBI Taxonomy" id="1184609"/>
    <lineage>
        <taxon>Bacteria</taxon>
        <taxon>Bacillati</taxon>
        <taxon>Actinomycetota</taxon>
        <taxon>Actinomycetes</taxon>
        <taxon>Micrococcales</taxon>
        <taxon>Dermatophilaceae</taxon>
        <taxon>Kineosphaera</taxon>
    </lineage>
</organism>
<feature type="non-terminal residue" evidence="2">
    <location>
        <position position="245"/>
    </location>
</feature>
<accession>K6WW26</accession>
<evidence type="ECO:0000313" key="2">
    <source>
        <dbReference type="EMBL" id="GAB98036.1"/>
    </source>
</evidence>
<dbReference type="AlphaFoldDB" id="K6WW26"/>
<evidence type="ECO:0000313" key="3">
    <source>
        <dbReference type="Proteomes" id="UP000008366"/>
    </source>
</evidence>
<feature type="compositionally biased region" description="Pro residues" evidence="1">
    <location>
        <begin position="73"/>
        <end position="88"/>
    </location>
</feature>
<proteinExistence type="predicted"/>
<reference evidence="2 3" key="1">
    <citation type="submission" date="2012-08" db="EMBL/GenBank/DDBJ databases">
        <title>Whole genome shotgun sequence of Kineosphaera limosa NBRC 100340.</title>
        <authorList>
            <person name="Yoshida I."/>
            <person name="Isaki S."/>
            <person name="Hosoyama A."/>
            <person name="Tsuchikane K."/>
            <person name="Katsumata H."/>
            <person name="Ando Y."/>
            <person name="Ohji S."/>
            <person name="Hamada M."/>
            <person name="Tamura T."/>
            <person name="Yamazoe A."/>
            <person name="Yamazaki S."/>
            <person name="Fujita N."/>
        </authorList>
    </citation>
    <scope>NUCLEOTIDE SEQUENCE [LARGE SCALE GENOMIC DNA]</scope>
    <source>
        <strain evidence="2 3">NBRC 100340</strain>
    </source>
</reference>
<feature type="compositionally biased region" description="Low complexity" evidence="1">
    <location>
        <begin position="54"/>
        <end position="64"/>
    </location>
</feature>
<dbReference type="GO" id="GO:0006508">
    <property type="term" value="P:proteolysis"/>
    <property type="evidence" value="ECO:0007669"/>
    <property type="project" value="InterPro"/>
</dbReference>